<dbReference type="Pfam" id="PF04932">
    <property type="entry name" value="Wzy_C"/>
    <property type="match status" value="1"/>
</dbReference>
<evidence type="ECO:0000256" key="1">
    <source>
        <dbReference type="ARBA" id="ARBA00004141"/>
    </source>
</evidence>
<evidence type="ECO:0000313" key="8">
    <source>
        <dbReference type="Proteomes" id="UP000285138"/>
    </source>
</evidence>
<feature type="transmembrane region" description="Helical" evidence="5">
    <location>
        <begin position="331"/>
        <end position="352"/>
    </location>
</feature>
<feature type="transmembrane region" description="Helical" evidence="5">
    <location>
        <begin position="372"/>
        <end position="393"/>
    </location>
</feature>
<organism evidence="7 8">
    <name type="scientific">Candidatus Syntrophonatronum acetioxidans</name>
    <dbReference type="NCBI Taxonomy" id="1795816"/>
    <lineage>
        <taxon>Bacteria</taxon>
        <taxon>Bacillati</taxon>
        <taxon>Bacillota</taxon>
        <taxon>Clostridia</taxon>
        <taxon>Eubacteriales</taxon>
        <taxon>Syntrophomonadaceae</taxon>
        <taxon>Candidatus Syntrophonatronum</taxon>
    </lineage>
</organism>
<dbReference type="PANTHER" id="PTHR37422">
    <property type="entry name" value="TEICHURONIC ACID BIOSYNTHESIS PROTEIN TUAE"/>
    <property type="match status" value="1"/>
</dbReference>
<evidence type="ECO:0000256" key="4">
    <source>
        <dbReference type="ARBA" id="ARBA00023136"/>
    </source>
</evidence>
<keyword evidence="4 5" id="KW-0472">Membrane</keyword>
<dbReference type="AlphaFoldDB" id="A0A424YFZ1"/>
<keyword evidence="2 5" id="KW-0812">Transmembrane</keyword>
<protein>
    <recommendedName>
        <fullName evidence="6">O-antigen ligase-related domain-containing protein</fullName>
    </recommendedName>
</protein>
<feature type="transmembrane region" description="Helical" evidence="5">
    <location>
        <begin position="162"/>
        <end position="179"/>
    </location>
</feature>
<comment type="subcellular location">
    <subcellularLocation>
        <location evidence="1">Membrane</location>
        <topology evidence="1">Multi-pass membrane protein</topology>
    </subcellularLocation>
</comment>
<evidence type="ECO:0000256" key="5">
    <source>
        <dbReference type="SAM" id="Phobius"/>
    </source>
</evidence>
<feature type="transmembrane region" description="Helical" evidence="5">
    <location>
        <begin position="214"/>
        <end position="235"/>
    </location>
</feature>
<feature type="transmembrane region" description="Helical" evidence="5">
    <location>
        <begin position="75"/>
        <end position="95"/>
    </location>
</feature>
<keyword evidence="3 5" id="KW-1133">Transmembrane helix</keyword>
<proteinExistence type="predicted"/>
<dbReference type="PANTHER" id="PTHR37422:SF13">
    <property type="entry name" value="LIPOPOLYSACCHARIDE BIOSYNTHESIS PROTEIN PA4999-RELATED"/>
    <property type="match status" value="1"/>
</dbReference>
<feature type="transmembrane region" description="Helical" evidence="5">
    <location>
        <begin position="12"/>
        <end position="30"/>
    </location>
</feature>
<feature type="transmembrane region" description="Helical" evidence="5">
    <location>
        <begin position="247"/>
        <end position="275"/>
    </location>
</feature>
<feature type="transmembrane region" description="Helical" evidence="5">
    <location>
        <begin position="414"/>
        <end position="435"/>
    </location>
</feature>
<dbReference type="InterPro" id="IPR007016">
    <property type="entry name" value="O-antigen_ligase-rel_domated"/>
</dbReference>
<feature type="transmembrane region" description="Helical" evidence="5">
    <location>
        <begin position="37"/>
        <end position="63"/>
    </location>
</feature>
<evidence type="ECO:0000313" key="7">
    <source>
        <dbReference type="EMBL" id="RQD76767.1"/>
    </source>
</evidence>
<sequence>MEFLLQRRDPYFIPLFLAGLLTGFIFYYLPFLTALSLVAVVVLVLLTWKWLEVGIYFCLLFVPVELHSLEFLPGFMRYVDELILVIMAGIILYRIVVKGEKFHPTPLGIPLLVFVGVGLLSMVFNRVNPIVGIAGLRAMLQYVILYYVIIHAHLDKKKYRRLITLFLIVAAITVFYGYFQQAIGLEASADWEMRRYHQDIDLRVYSTMENPNTYGAYLVVMMGLTLNLFFTFFNYDRLKSFYLGGLALLLFWGLLMTYSRMSLLSLLVALVALALIRFRKYVPLLVLAGVGVLLILPPEFYSRLTFVLSPEYIELSLKGGRLYLMQKSWEVVSLSPFLGVGPGMFGGSVAGIFDSPIYQLMDMPYHMNLDNFYFQVWTEMGTLGLLAFLWLFLSIIKQALRAYRQVTDPYWQGVAAGALTVFAGITFQSLVAGIWEVHQVASYLWFLAALTYLMTNPWKETSRIDRQTRKRGSSP</sequence>
<name>A0A424YFZ1_9FIRM</name>
<feature type="transmembrane region" description="Helical" evidence="5">
    <location>
        <begin position="281"/>
        <end position="301"/>
    </location>
</feature>
<dbReference type="EMBL" id="QZAA01000111">
    <property type="protein sequence ID" value="RQD76767.1"/>
    <property type="molecule type" value="Genomic_DNA"/>
</dbReference>
<dbReference type="Proteomes" id="UP000285138">
    <property type="component" value="Unassembled WGS sequence"/>
</dbReference>
<dbReference type="GO" id="GO:0016020">
    <property type="term" value="C:membrane"/>
    <property type="evidence" value="ECO:0007669"/>
    <property type="project" value="UniProtKB-SubCell"/>
</dbReference>
<evidence type="ECO:0000259" key="6">
    <source>
        <dbReference type="Pfam" id="PF04932"/>
    </source>
</evidence>
<evidence type="ECO:0000256" key="3">
    <source>
        <dbReference type="ARBA" id="ARBA00022989"/>
    </source>
</evidence>
<feature type="transmembrane region" description="Helical" evidence="5">
    <location>
        <begin position="130"/>
        <end position="150"/>
    </location>
</feature>
<feature type="domain" description="O-antigen ligase-related" evidence="6">
    <location>
        <begin position="246"/>
        <end position="389"/>
    </location>
</feature>
<gene>
    <name evidence="7" type="ORF">D5R97_04085</name>
</gene>
<comment type="caution">
    <text evidence="7">The sequence shown here is derived from an EMBL/GenBank/DDBJ whole genome shotgun (WGS) entry which is preliminary data.</text>
</comment>
<feature type="transmembrane region" description="Helical" evidence="5">
    <location>
        <begin position="107"/>
        <end position="124"/>
    </location>
</feature>
<dbReference type="InterPro" id="IPR051533">
    <property type="entry name" value="WaaL-like"/>
</dbReference>
<feature type="transmembrane region" description="Helical" evidence="5">
    <location>
        <begin position="441"/>
        <end position="458"/>
    </location>
</feature>
<accession>A0A424YFZ1</accession>
<evidence type="ECO:0000256" key="2">
    <source>
        <dbReference type="ARBA" id="ARBA00022692"/>
    </source>
</evidence>
<reference evidence="7 8" key="1">
    <citation type="submission" date="2018-08" db="EMBL/GenBank/DDBJ databases">
        <title>The metabolism and importance of syntrophic acetate oxidation coupled to methane or sulfide production in haloalkaline environments.</title>
        <authorList>
            <person name="Timmers P.H.A."/>
            <person name="Vavourakis C.D."/>
            <person name="Sorokin D.Y."/>
            <person name="Sinninghe Damste J.S."/>
            <person name="Muyzer G."/>
            <person name="Stams A.J.M."/>
            <person name="Plugge C.M."/>
        </authorList>
    </citation>
    <scope>NUCLEOTIDE SEQUENCE [LARGE SCALE GENOMIC DNA]</scope>
    <source>
        <strain evidence="7">MSAO_Bac1</strain>
    </source>
</reference>